<protein>
    <submittedName>
        <fullName evidence="2">Uncharacterized protein</fullName>
    </submittedName>
</protein>
<evidence type="ECO:0000256" key="1">
    <source>
        <dbReference type="SAM" id="Phobius"/>
    </source>
</evidence>
<name>A0ABT3TJI2_9GAMM</name>
<keyword evidence="1" id="KW-0812">Transmembrane</keyword>
<keyword evidence="1" id="KW-1133">Transmembrane helix</keyword>
<organism evidence="2 3">
    <name type="scientific">Candidatus Litorirhabdus singularis</name>
    <dbReference type="NCBI Taxonomy" id="2518993"/>
    <lineage>
        <taxon>Bacteria</taxon>
        <taxon>Pseudomonadati</taxon>
        <taxon>Pseudomonadota</taxon>
        <taxon>Gammaproteobacteria</taxon>
        <taxon>Cellvibrionales</taxon>
        <taxon>Halieaceae</taxon>
        <taxon>Candidatus Litorirhabdus</taxon>
    </lineage>
</organism>
<proteinExistence type="predicted"/>
<feature type="transmembrane region" description="Helical" evidence="1">
    <location>
        <begin position="88"/>
        <end position="106"/>
    </location>
</feature>
<sequence length="139" mass="16219">MTAALETLRNNLALRPWWMNLILAFCAYMTFIYVPWDLFIKPVAVDQEVWFGFMLTGWAAKATTPLHWLIYAAGTVGFWRMRRWMHPWAVLYVLQIAIGMFVWSMLDDRSPGWYTGVIAALPFIGLAIALWRSKPRFNT</sequence>
<keyword evidence="1" id="KW-0472">Membrane</keyword>
<feature type="transmembrane region" description="Helical" evidence="1">
    <location>
        <begin position="112"/>
        <end position="131"/>
    </location>
</feature>
<gene>
    <name evidence="2" type="ORF">EYC98_13895</name>
</gene>
<evidence type="ECO:0000313" key="3">
    <source>
        <dbReference type="Proteomes" id="UP001143362"/>
    </source>
</evidence>
<accession>A0ABT3TJI2</accession>
<dbReference type="EMBL" id="SHNN01000002">
    <property type="protein sequence ID" value="MCX2981950.1"/>
    <property type="molecule type" value="Genomic_DNA"/>
</dbReference>
<comment type="caution">
    <text evidence="2">The sequence shown here is derived from an EMBL/GenBank/DDBJ whole genome shotgun (WGS) entry which is preliminary data.</text>
</comment>
<dbReference type="RefSeq" id="WP_279245945.1">
    <property type="nucleotide sequence ID" value="NZ_SHNN01000002.1"/>
</dbReference>
<feature type="transmembrane region" description="Helical" evidence="1">
    <location>
        <begin position="17"/>
        <end position="36"/>
    </location>
</feature>
<dbReference type="Proteomes" id="UP001143362">
    <property type="component" value="Unassembled WGS sequence"/>
</dbReference>
<reference evidence="2" key="1">
    <citation type="submission" date="2019-02" db="EMBL/GenBank/DDBJ databases">
        <authorList>
            <person name="Li S.-H."/>
        </authorList>
    </citation>
    <scope>NUCLEOTIDE SEQUENCE</scope>
    <source>
        <strain evidence="2">IMCC14734</strain>
    </source>
</reference>
<keyword evidence="3" id="KW-1185">Reference proteome</keyword>
<evidence type="ECO:0000313" key="2">
    <source>
        <dbReference type="EMBL" id="MCX2981950.1"/>
    </source>
</evidence>